<dbReference type="PANTHER" id="PTHR42748">
    <property type="entry name" value="NITROGEN METABOLITE REPRESSION PROTEIN NMRA FAMILY MEMBER"/>
    <property type="match status" value="1"/>
</dbReference>
<keyword evidence="5" id="KW-1185">Reference proteome</keyword>
<dbReference type="Gene3D" id="3.40.50.720">
    <property type="entry name" value="NAD(P)-binding Rossmann-like Domain"/>
    <property type="match status" value="1"/>
</dbReference>
<accession>A0AAW0DDN6</accession>
<comment type="caution">
    <text evidence="4">The sequence shown here is derived from an EMBL/GenBank/DDBJ whole genome shotgun (WGS) entry which is preliminary data.</text>
</comment>
<evidence type="ECO:0000256" key="1">
    <source>
        <dbReference type="ARBA" id="ARBA00006328"/>
    </source>
</evidence>
<sequence length="350" mass="38197">MLGSSTPLMTKKIILVTGATGRQGQALIRALDLDSESNQFHVLALTRTISSPTASALAAQYPEHLSLIQCDLDSAQEVRKVFEDAKKEYGAIFGVFCVLAFPGLGANADGEERQGMTLADISAEFGVSSFIFSSVERGGEYNDDNAVLDRRAKVMIERHIKALGESKNLPWTILRPGFFMENYEGMIGAISVAVLKTGLQPTTRNQMVAVDDIGHVAAAVFRNPRPNNRQILVIAGEYSTMLEQDASFKRATGNPLPSTPFPTLFASLLIYLNGHTQALITDVERIHSARTQLDLCPEVVAQTAAAKALYPGMRTLEDWARDRARRGGGNDKRSAGWNEVSIWKLVTGRL</sequence>
<comment type="similarity">
    <text evidence="1">Belongs to the NmrA-type oxidoreductase family.</text>
</comment>
<evidence type="ECO:0000259" key="3">
    <source>
        <dbReference type="Pfam" id="PF05368"/>
    </source>
</evidence>
<feature type="domain" description="NmrA-like" evidence="3">
    <location>
        <begin position="10"/>
        <end position="319"/>
    </location>
</feature>
<evidence type="ECO:0000256" key="2">
    <source>
        <dbReference type="ARBA" id="ARBA00022857"/>
    </source>
</evidence>
<evidence type="ECO:0000313" key="5">
    <source>
        <dbReference type="Proteomes" id="UP001362999"/>
    </source>
</evidence>
<dbReference type="EMBL" id="JAWWNJ010000009">
    <property type="protein sequence ID" value="KAK7049184.1"/>
    <property type="molecule type" value="Genomic_DNA"/>
</dbReference>
<dbReference type="GO" id="GO:0005634">
    <property type="term" value="C:nucleus"/>
    <property type="evidence" value="ECO:0007669"/>
    <property type="project" value="TreeGrafter"/>
</dbReference>
<dbReference type="Gene3D" id="3.90.25.10">
    <property type="entry name" value="UDP-galactose 4-epimerase, domain 1"/>
    <property type="match status" value="1"/>
</dbReference>
<dbReference type="InterPro" id="IPR036291">
    <property type="entry name" value="NAD(P)-bd_dom_sf"/>
</dbReference>
<dbReference type="Pfam" id="PF05368">
    <property type="entry name" value="NmrA"/>
    <property type="match status" value="1"/>
</dbReference>
<gene>
    <name evidence="4" type="ORF">R3P38DRAFT_2872972</name>
</gene>
<evidence type="ECO:0000313" key="4">
    <source>
        <dbReference type="EMBL" id="KAK7049184.1"/>
    </source>
</evidence>
<dbReference type="Proteomes" id="UP001362999">
    <property type="component" value="Unassembled WGS sequence"/>
</dbReference>
<dbReference type="InterPro" id="IPR051164">
    <property type="entry name" value="NmrA-like_oxidored"/>
</dbReference>
<dbReference type="InterPro" id="IPR008030">
    <property type="entry name" value="NmrA-like"/>
</dbReference>
<dbReference type="SUPFAM" id="SSF51735">
    <property type="entry name" value="NAD(P)-binding Rossmann-fold domains"/>
    <property type="match status" value="1"/>
</dbReference>
<protein>
    <submittedName>
        <fullName evidence="4">NmrA-like family domain-containing protein 1</fullName>
    </submittedName>
</protein>
<proteinExistence type="inferred from homology"/>
<reference evidence="4 5" key="1">
    <citation type="journal article" date="2024" name="J Genomics">
        <title>Draft genome sequencing and assembly of Favolaschia claudopus CIRM-BRFM 2984 isolated from oak limbs.</title>
        <authorList>
            <person name="Navarro D."/>
            <person name="Drula E."/>
            <person name="Chaduli D."/>
            <person name="Cazenave R."/>
            <person name="Ahrendt S."/>
            <person name="Wang J."/>
            <person name="Lipzen A."/>
            <person name="Daum C."/>
            <person name="Barry K."/>
            <person name="Grigoriev I.V."/>
            <person name="Favel A."/>
            <person name="Rosso M.N."/>
            <person name="Martin F."/>
        </authorList>
    </citation>
    <scope>NUCLEOTIDE SEQUENCE [LARGE SCALE GENOMIC DNA]</scope>
    <source>
        <strain evidence="4 5">CIRM-BRFM 2984</strain>
    </source>
</reference>
<dbReference type="AlphaFoldDB" id="A0AAW0DDN6"/>
<dbReference type="PANTHER" id="PTHR42748:SF7">
    <property type="entry name" value="NMRA LIKE REDOX SENSOR 1-RELATED"/>
    <property type="match status" value="1"/>
</dbReference>
<organism evidence="4 5">
    <name type="scientific">Favolaschia claudopus</name>
    <dbReference type="NCBI Taxonomy" id="2862362"/>
    <lineage>
        <taxon>Eukaryota</taxon>
        <taxon>Fungi</taxon>
        <taxon>Dikarya</taxon>
        <taxon>Basidiomycota</taxon>
        <taxon>Agaricomycotina</taxon>
        <taxon>Agaricomycetes</taxon>
        <taxon>Agaricomycetidae</taxon>
        <taxon>Agaricales</taxon>
        <taxon>Marasmiineae</taxon>
        <taxon>Mycenaceae</taxon>
        <taxon>Favolaschia</taxon>
    </lineage>
</organism>
<name>A0AAW0DDN6_9AGAR</name>
<keyword evidence="2" id="KW-0521">NADP</keyword>